<organism evidence="1 2">
    <name type="scientific">Candidatus Yanofskybacteria bacterium GW2011_GWA1_41_6</name>
    <dbReference type="NCBI Taxonomy" id="1619020"/>
    <lineage>
        <taxon>Bacteria</taxon>
        <taxon>Candidatus Yanofskyibacteriota</taxon>
    </lineage>
</organism>
<dbReference type="Proteomes" id="UP000034380">
    <property type="component" value="Unassembled WGS sequence"/>
</dbReference>
<name>A0A0G0WIF0_9BACT</name>
<comment type="caution">
    <text evidence="1">The sequence shown here is derived from an EMBL/GenBank/DDBJ whole genome shotgun (WGS) entry which is preliminary data.</text>
</comment>
<sequence>IFTGGYYLGAQGYKAEVDRALHVNISRQLPPDKNVEFSLFWQVWDTLAAKYFDKNLGIFLIEYFTKVPQYSLSRAAL</sequence>
<evidence type="ECO:0000313" key="2">
    <source>
        <dbReference type="Proteomes" id="UP000034380"/>
    </source>
</evidence>
<accession>A0A0G0WIF0</accession>
<protein>
    <submittedName>
        <fullName evidence="1">Uncharacterized protein</fullName>
    </submittedName>
</protein>
<dbReference type="EMBL" id="LCBQ01000036">
    <property type="protein sequence ID" value="KKS12684.1"/>
    <property type="molecule type" value="Genomic_DNA"/>
</dbReference>
<dbReference type="AlphaFoldDB" id="A0A0G0WIF0"/>
<feature type="non-terminal residue" evidence="1">
    <location>
        <position position="1"/>
    </location>
</feature>
<proteinExistence type="predicted"/>
<gene>
    <name evidence="1" type="ORF">UU70_C0036G0007</name>
</gene>
<reference evidence="1 2" key="1">
    <citation type="journal article" date="2015" name="Nature">
        <title>rRNA introns, odd ribosomes, and small enigmatic genomes across a large radiation of phyla.</title>
        <authorList>
            <person name="Brown C.T."/>
            <person name="Hug L.A."/>
            <person name="Thomas B.C."/>
            <person name="Sharon I."/>
            <person name="Castelle C.J."/>
            <person name="Singh A."/>
            <person name="Wilkins M.J."/>
            <person name="Williams K.H."/>
            <person name="Banfield J.F."/>
        </authorList>
    </citation>
    <scope>NUCLEOTIDE SEQUENCE [LARGE SCALE GENOMIC DNA]</scope>
</reference>
<evidence type="ECO:0000313" key="1">
    <source>
        <dbReference type="EMBL" id="KKS12684.1"/>
    </source>
</evidence>